<evidence type="ECO:0000256" key="1">
    <source>
        <dbReference type="SAM" id="Phobius"/>
    </source>
</evidence>
<accession>A0A0A5G453</accession>
<feature type="transmembrane region" description="Helical" evidence="1">
    <location>
        <begin position="9"/>
        <end position="27"/>
    </location>
</feature>
<feature type="transmembrane region" description="Helical" evidence="1">
    <location>
        <begin position="33"/>
        <end position="53"/>
    </location>
</feature>
<keyword evidence="1" id="KW-1133">Transmembrane helix</keyword>
<gene>
    <name evidence="2" type="ORF">N783_13050</name>
</gene>
<organism evidence="2 3">
    <name type="scientific">Pontibacillus marinus BH030004 = DSM 16465</name>
    <dbReference type="NCBI Taxonomy" id="1385511"/>
    <lineage>
        <taxon>Bacteria</taxon>
        <taxon>Bacillati</taxon>
        <taxon>Bacillota</taxon>
        <taxon>Bacilli</taxon>
        <taxon>Bacillales</taxon>
        <taxon>Bacillaceae</taxon>
        <taxon>Pontibacillus</taxon>
    </lineage>
</organism>
<comment type="caution">
    <text evidence="2">The sequence shown here is derived from an EMBL/GenBank/DDBJ whole genome shotgun (WGS) entry which is preliminary data.</text>
</comment>
<dbReference type="STRING" id="1385511.GCA_000425225_02300"/>
<reference evidence="2 3" key="1">
    <citation type="submission" date="2013-08" db="EMBL/GenBank/DDBJ databases">
        <authorList>
            <person name="Huang J."/>
            <person name="Wang G."/>
        </authorList>
    </citation>
    <scope>NUCLEOTIDE SEQUENCE [LARGE SCALE GENOMIC DNA]</scope>
    <source>
        <strain evidence="2 3">BH030004</strain>
    </source>
</reference>
<keyword evidence="1" id="KW-0472">Membrane</keyword>
<evidence type="ECO:0000313" key="2">
    <source>
        <dbReference type="EMBL" id="KGX85913.1"/>
    </source>
</evidence>
<keyword evidence="1" id="KW-0812">Transmembrane</keyword>
<name>A0A0A5G453_9BACI</name>
<keyword evidence="3" id="KW-1185">Reference proteome</keyword>
<dbReference type="EMBL" id="AVPF01000035">
    <property type="protein sequence ID" value="KGX85913.1"/>
    <property type="molecule type" value="Genomic_DNA"/>
</dbReference>
<sequence length="63" mass="6770">MDSNDLNKFGLSGLYIGIPLAIFPGVLNLPPYLTYTLIPVGVILCMLGTGAAFTKIQREKSRG</sequence>
<dbReference type="AlphaFoldDB" id="A0A0A5G453"/>
<protein>
    <submittedName>
        <fullName evidence="2">Uncharacterized protein</fullName>
    </submittedName>
</protein>
<evidence type="ECO:0000313" key="3">
    <source>
        <dbReference type="Proteomes" id="UP000030403"/>
    </source>
</evidence>
<dbReference type="Proteomes" id="UP000030403">
    <property type="component" value="Unassembled WGS sequence"/>
</dbReference>
<proteinExistence type="predicted"/>
<dbReference type="RefSeq" id="WP_027448764.1">
    <property type="nucleotide sequence ID" value="NZ_AVPF01000035.1"/>
</dbReference>